<name>A0ABW8VV35_9BACI</name>
<sequence>MSSLIRYNLFLFVLFTILLYFAVSWVQLFGAYTQLFNIFTIIVLLVLGIYYPRFSKGISERIVRKTKIIWTAGFLVVLAGVKAGSSVISDGIFYLLFIITGVFLVMNLKK</sequence>
<dbReference type="Proteomes" id="UP001628668">
    <property type="component" value="Unassembled WGS sequence"/>
</dbReference>
<feature type="transmembrane region" description="Helical" evidence="1">
    <location>
        <begin position="66"/>
        <end position="85"/>
    </location>
</feature>
<reference evidence="2 3" key="1">
    <citation type="submission" date="2024-12" db="EMBL/GenBank/DDBJ databases">
        <authorList>
            <person name="Li X."/>
            <person name="Zhang D."/>
        </authorList>
    </citation>
    <scope>NUCLEOTIDE SEQUENCE [LARGE SCALE GENOMIC DNA]</scope>
    <source>
        <strain evidence="2 3">JCM19602</strain>
    </source>
</reference>
<feature type="transmembrane region" description="Helical" evidence="1">
    <location>
        <begin position="7"/>
        <end position="29"/>
    </location>
</feature>
<keyword evidence="3" id="KW-1185">Reference proteome</keyword>
<organism evidence="2 3">
    <name type="scientific">Rossellomorea oryzaecorticis</name>
    <dbReference type="NCBI Taxonomy" id="1396505"/>
    <lineage>
        <taxon>Bacteria</taxon>
        <taxon>Bacillati</taxon>
        <taxon>Bacillota</taxon>
        <taxon>Bacilli</taxon>
        <taxon>Bacillales</taxon>
        <taxon>Bacillaceae</taxon>
        <taxon>Rossellomorea</taxon>
    </lineage>
</organism>
<dbReference type="RefSeq" id="WP_197671132.1">
    <property type="nucleotide sequence ID" value="NZ_JBJOSA010000033.1"/>
</dbReference>
<evidence type="ECO:0000313" key="2">
    <source>
        <dbReference type="EMBL" id="MFL8939230.1"/>
    </source>
</evidence>
<keyword evidence="1" id="KW-0812">Transmembrane</keyword>
<evidence type="ECO:0000313" key="3">
    <source>
        <dbReference type="Proteomes" id="UP001628668"/>
    </source>
</evidence>
<evidence type="ECO:0000256" key="1">
    <source>
        <dbReference type="SAM" id="Phobius"/>
    </source>
</evidence>
<comment type="caution">
    <text evidence="2">The sequence shown here is derived from an EMBL/GenBank/DDBJ whole genome shotgun (WGS) entry which is preliminary data.</text>
</comment>
<gene>
    <name evidence="2" type="ORF">ACKA06_20935</name>
</gene>
<feature type="transmembrane region" description="Helical" evidence="1">
    <location>
        <begin position="91"/>
        <end position="108"/>
    </location>
</feature>
<dbReference type="EMBL" id="JBJOSA010000033">
    <property type="protein sequence ID" value="MFL8939230.1"/>
    <property type="molecule type" value="Genomic_DNA"/>
</dbReference>
<proteinExistence type="predicted"/>
<protein>
    <submittedName>
        <fullName evidence="2">Uncharacterized protein</fullName>
    </submittedName>
</protein>
<keyword evidence="1" id="KW-0472">Membrane</keyword>
<accession>A0ABW8VV35</accession>
<keyword evidence="1" id="KW-1133">Transmembrane helix</keyword>
<feature type="transmembrane region" description="Helical" evidence="1">
    <location>
        <begin position="35"/>
        <end position="54"/>
    </location>
</feature>